<proteinExistence type="predicted"/>
<gene>
    <name evidence="1" type="ORF">Amon02_000075300</name>
</gene>
<dbReference type="EMBL" id="BSXS01000303">
    <property type="protein sequence ID" value="GME71893.1"/>
    <property type="molecule type" value="Genomic_DNA"/>
</dbReference>
<sequence>MDLIPDRKSRTQLPAHTNTKDPIQNFPQWKRYVKDLEDDEYNGQTWEKLVAFLENLVATQTHIIKNNAALKTAVTKQIDRLLTRFPYLSDYWKRYVTIVYTLNGLKASVQILNRAVTAFPTSLDLWLDYLNILISNKLKSTAELKVIFDNAVSKVGRQFLSHPLWDLYLEWETKNFGESSNDYLGVLLKLLKIPLHQYARYFEKFYEIKDNFAIEDLIDEPSLKSICKEYYPDSDVSSLSEEQTTYLVYTYYNNLFESTQKATNEIWLFESELGKQNFELNAVTSEDFSKWMKYLAFSEKQCDTSQTIALYERALIPLCFQEVAWIKYLNFLIKINDDSDHIVYLFNKACDSCVPSSELQIRYMYAEYAAVKLKDLEKANTIYRSLISSNPSLTEPVGKYFCFLMKHKDQALVIAQSLACVNTFIAGYPSGKSESGEPPKKKKKKSSGAPKPSISDSDFKALYPKLTYKNVTQFIVEIAKHYWLTEYKVKKTRELLVQFYKQEIVKCSSSYWSFFFKFEISQRNKTNVMNIVNYLRYQGQLPTSMINNFISIYTDFLMKNTSSSDLKKINREVTRCYLEVDEESSTHMKHFLKARLDPQLMEESTNNVLIKEAGHPCAIRECRPRITNAIDFTTRLDEQETPAHPVFTNVEKANAAVRYIYESI</sequence>
<accession>A0ACB5SSR3</accession>
<dbReference type="Proteomes" id="UP001165064">
    <property type="component" value="Unassembled WGS sequence"/>
</dbReference>
<reference evidence="1" key="1">
    <citation type="submission" date="2023-04" db="EMBL/GenBank/DDBJ databases">
        <title>Ambrosiozyma monospora NBRC 10751.</title>
        <authorList>
            <person name="Ichikawa N."/>
            <person name="Sato H."/>
            <person name="Tonouchi N."/>
        </authorList>
    </citation>
    <scope>NUCLEOTIDE SEQUENCE</scope>
    <source>
        <strain evidence="1">NBRC 10751</strain>
    </source>
</reference>
<comment type="caution">
    <text evidence="1">The sequence shown here is derived from an EMBL/GenBank/DDBJ whole genome shotgun (WGS) entry which is preliminary data.</text>
</comment>
<keyword evidence="2" id="KW-1185">Reference proteome</keyword>
<evidence type="ECO:0000313" key="2">
    <source>
        <dbReference type="Proteomes" id="UP001165064"/>
    </source>
</evidence>
<evidence type="ECO:0000313" key="1">
    <source>
        <dbReference type="EMBL" id="GME71893.1"/>
    </source>
</evidence>
<protein>
    <submittedName>
        <fullName evidence="1">Unnamed protein product</fullName>
    </submittedName>
</protein>
<organism evidence="1 2">
    <name type="scientific">Ambrosiozyma monospora</name>
    <name type="common">Yeast</name>
    <name type="synonym">Endomycopsis monosporus</name>
    <dbReference type="NCBI Taxonomy" id="43982"/>
    <lineage>
        <taxon>Eukaryota</taxon>
        <taxon>Fungi</taxon>
        <taxon>Dikarya</taxon>
        <taxon>Ascomycota</taxon>
        <taxon>Saccharomycotina</taxon>
        <taxon>Pichiomycetes</taxon>
        <taxon>Pichiales</taxon>
        <taxon>Pichiaceae</taxon>
        <taxon>Ambrosiozyma</taxon>
    </lineage>
</organism>
<name>A0ACB5SSR3_AMBMO</name>